<feature type="compositionally biased region" description="Polar residues" evidence="1">
    <location>
        <begin position="36"/>
        <end position="48"/>
    </location>
</feature>
<evidence type="ECO:0000256" key="1">
    <source>
        <dbReference type="SAM" id="MobiDB-lite"/>
    </source>
</evidence>
<feature type="compositionally biased region" description="Low complexity" evidence="1">
    <location>
        <begin position="60"/>
        <end position="82"/>
    </location>
</feature>
<evidence type="ECO:0000313" key="2">
    <source>
        <dbReference type="EMBL" id="KJA13980.1"/>
    </source>
</evidence>
<name>A0A0D2NZW1_HYPSF</name>
<keyword evidence="3" id="KW-1185">Reference proteome</keyword>
<reference evidence="3" key="1">
    <citation type="submission" date="2014-04" db="EMBL/GenBank/DDBJ databases">
        <title>Evolutionary Origins and Diversification of the Mycorrhizal Mutualists.</title>
        <authorList>
            <consortium name="DOE Joint Genome Institute"/>
            <consortium name="Mycorrhizal Genomics Consortium"/>
            <person name="Kohler A."/>
            <person name="Kuo A."/>
            <person name="Nagy L.G."/>
            <person name="Floudas D."/>
            <person name="Copeland A."/>
            <person name="Barry K.W."/>
            <person name="Cichocki N."/>
            <person name="Veneault-Fourrey C."/>
            <person name="LaButti K."/>
            <person name="Lindquist E.A."/>
            <person name="Lipzen A."/>
            <person name="Lundell T."/>
            <person name="Morin E."/>
            <person name="Murat C."/>
            <person name="Riley R."/>
            <person name="Ohm R."/>
            <person name="Sun H."/>
            <person name="Tunlid A."/>
            <person name="Henrissat B."/>
            <person name="Grigoriev I.V."/>
            <person name="Hibbett D.S."/>
            <person name="Martin F."/>
        </authorList>
    </citation>
    <scope>NUCLEOTIDE SEQUENCE [LARGE SCALE GENOMIC DNA]</scope>
    <source>
        <strain evidence="3">FD-334 SS-4</strain>
    </source>
</reference>
<protein>
    <submittedName>
        <fullName evidence="2">Uncharacterized protein</fullName>
    </submittedName>
</protein>
<dbReference type="EMBL" id="KN817701">
    <property type="protein sequence ID" value="KJA13980.1"/>
    <property type="molecule type" value="Genomic_DNA"/>
</dbReference>
<gene>
    <name evidence="2" type="ORF">HYPSUDRAFT_209089</name>
</gene>
<accession>A0A0D2NZW1</accession>
<organism evidence="2 3">
    <name type="scientific">Hypholoma sublateritium (strain FD-334 SS-4)</name>
    <dbReference type="NCBI Taxonomy" id="945553"/>
    <lineage>
        <taxon>Eukaryota</taxon>
        <taxon>Fungi</taxon>
        <taxon>Dikarya</taxon>
        <taxon>Basidiomycota</taxon>
        <taxon>Agaricomycotina</taxon>
        <taxon>Agaricomycetes</taxon>
        <taxon>Agaricomycetidae</taxon>
        <taxon>Agaricales</taxon>
        <taxon>Agaricineae</taxon>
        <taxon>Strophariaceae</taxon>
        <taxon>Hypholoma</taxon>
    </lineage>
</organism>
<feature type="compositionally biased region" description="Polar residues" evidence="1">
    <location>
        <begin position="8"/>
        <end position="25"/>
    </location>
</feature>
<dbReference type="AlphaFoldDB" id="A0A0D2NZW1"/>
<dbReference type="Proteomes" id="UP000054270">
    <property type="component" value="Unassembled WGS sequence"/>
</dbReference>
<proteinExistence type="predicted"/>
<evidence type="ECO:0000313" key="3">
    <source>
        <dbReference type="Proteomes" id="UP000054270"/>
    </source>
</evidence>
<sequence length="113" mass="11938">MGDRTIVQEDSNVYNESLPNCSQDSTPKHARRGTDSPFTRRTRAISSSQPATKPKPPLAPTTQLLAAEPAGSADSSLSGSSLGKRKVSDASSSSPFHCPTKFARPSTAQPLLL</sequence>
<feature type="region of interest" description="Disordered" evidence="1">
    <location>
        <begin position="1"/>
        <end position="113"/>
    </location>
</feature>